<dbReference type="EMBL" id="MN035946">
    <property type="protein sequence ID" value="QDH91009.1"/>
    <property type="molecule type" value="Genomic_RNA"/>
</dbReference>
<organism evidence="1">
    <name type="scientific">Leviviridae sp</name>
    <dbReference type="NCBI Taxonomy" id="2027243"/>
    <lineage>
        <taxon>Viruses</taxon>
        <taxon>Riboviria</taxon>
        <taxon>Orthornavirae</taxon>
        <taxon>Lenarviricota</taxon>
        <taxon>Leviviricetes</taxon>
        <taxon>Norzivirales</taxon>
        <taxon>Fiersviridae</taxon>
    </lineage>
</organism>
<reference evidence="1" key="1">
    <citation type="submission" date="2019-05" db="EMBL/GenBank/DDBJ databases">
        <title>Metatranscriptomic reconstruction reveals RNA viruses with the potential to shape carbon cycling in soil.</title>
        <authorList>
            <person name="Starr E.P."/>
            <person name="Nuccio E."/>
            <person name="Pett-Ridge J."/>
            <person name="Banfield J.F."/>
            <person name="Firestone M.K."/>
        </authorList>
    </citation>
    <scope>NUCLEOTIDE SEQUENCE</scope>
    <source>
        <strain evidence="1">H1_Rhizo_25_scaffold_582</strain>
    </source>
</reference>
<gene>
    <name evidence="1" type="ORF">H1Rhizo25582_000002</name>
</gene>
<protein>
    <submittedName>
        <fullName evidence="1">Uncharacterized protein</fullName>
    </submittedName>
</protein>
<proteinExistence type="predicted"/>
<sequence length="120" mass="12924">MFSDPLTITLAGTSKSFSRTNISGASSVYTESSTGAYQLLISHFVGKRQRDQFRLNWNKVVSDPYATGRSFPVSASAFITLDTPLLGFTSSEKTDFVFGLADTITRASGSLNSGLIAQQI</sequence>
<evidence type="ECO:0000313" key="1">
    <source>
        <dbReference type="EMBL" id="QDH91009.1"/>
    </source>
</evidence>
<accession>A0A514DBN7</accession>
<name>A0A514DBN7_9VIRU</name>